<name>A0A6H5HFB9_9HEMI</name>
<proteinExistence type="predicted"/>
<accession>A0A6H5HFB9</accession>
<protein>
    <submittedName>
        <fullName evidence="1">Uncharacterized protein</fullName>
    </submittedName>
</protein>
<keyword evidence="2" id="KW-1185">Reference proteome</keyword>
<dbReference type="EMBL" id="CADCXU010030525">
    <property type="protein sequence ID" value="CAB0016661.1"/>
    <property type="molecule type" value="Genomic_DNA"/>
</dbReference>
<organism evidence="1 2">
    <name type="scientific">Nesidiocoris tenuis</name>
    <dbReference type="NCBI Taxonomy" id="355587"/>
    <lineage>
        <taxon>Eukaryota</taxon>
        <taxon>Metazoa</taxon>
        <taxon>Ecdysozoa</taxon>
        <taxon>Arthropoda</taxon>
        <taxon>Hexapoda</taxon>
        <taxon>Insecta</taxon>
        <taxon>Pterygota</taxon>
        <taxon>Neoptera</taxon>
        <taxon>Paraneoptera</taxon>
        <taxon>Hemiptera</taxon>
        <taxon>Heteroptera</taxon>
        <taxon>Panheteroptera</taxon>
        <taxon>Cimicomorpha</taxon>
        <taxon>Miridae</taxon>
        <taxon>Dicyphina</taxon>
        <taxon>Nesidiocoris</taxon>
    </lineage>
</organism>
<reference evidence="1 2" key="1">
    <citation type="submission" date="2020-02" db="EMBL/GenBank/DDBJ databases">
        <authorList>
            <person name="Ferguson B K."/>
        </authorList>
    </citation>
    <scope>NUCLEOTIDE SEQUENCE [LARGE SCALE GENOMIC DNA]</scope>
</reference>
<evidence type="ECO:0000313" key="1">
    <source>
        <dbReference type="EMBL" id="CAB0016661.1"/>
    </source>
</evidence>
<sequence>MMSRSGQQSFRQDGCTKYVREMPEDRAIGSGINCLRPSLGNLKHMSGSTGLQRMVFSRWYG</sequence>
<dbReference type="Proteomes" id="UP000479000">
    <property type="component" value="Unassembled WGS sequence"/>
</dbReference>
<gene>
    <name evidence="1" type="ORF">NTEN_LOCUS20814</name>
</gene>
<feature type="non-terminal residue" evidence="1">
    <location>
        <position position="61"/>
    </location>
</feature>
<dbReference type="AlphaFoldDB" id="A0A6H5HFB9"/>
<evidence type="ECO:0000313" key="2">
    <source>
        <dbReference type="Proteomes" id="UP000479000"/>
    </source>
</evidence>